<accession>C9A4H8</accession>
<protein>
    <recommendedName>
        <fullName evidence="4">Membrane protein 6-pyruvoyl-tetrahydropterin synthase-related domain-containing protein</fullName>
    </recommendedName>
</protein>
<sequence>MYLNKVTGWKKSISIWMIFAILSVIIQSPQIFSKGYVLGVDSIFHMNRIYETMMQLKTGEFNYFISLFSYQQSARIVNAFYGPGMSYILGALLLLLGSWVKFQLVTSFLVNIIGAYGVYRIAKKLSMRDSLAILSGAIYMSTYFVASWNIAGSFTGIGNMLIPYVLYYGIGMLVDKKHNFSVLGLGLSMGVLLQTHVFSSLLATLVLLPCVIYAFIKTTLKKEFLFKMLFSIGIAILLSLNVWLGMFYLLKDNQLLQTVPLDLLKNAVYFLPEKGNGQANIGIVLSSLFFFQVINLIINWKNINNTIKILMTTGSIFLLVSSRFFPWSIFSKLFPALESFLQFPSRLIIVPTILLLVTFEYTCKYLKKKMVLVVLGIATFFSISIAQDRVMSRMTEWNSENVLASPNKKPSNISAKELRNIIRSSDLGKILDVVRKGTSDYLPLKEPLSNQDFELFDPYSKYWEYVINPNPNFEKKVSDGDIIVSWESGDEEIINVPIFKYEDTVIKDLSSGKNISVRTTDIGTIQLNANEVSAIRISYPIPLTIKISIFISGITFIICLSYTIINQVKKNI</sequence>
<feature type="transmembrane region" description="Helical" evidence="1">
    <location>
        <begin position="279"/>
        <end position="298"/>
    </location>
</feature>
<keyword evidence="1" id="KW-0472">Membrane</keyword>
<feature type="transmembrane region" description="Helical" evidence="1">
    <location>
        <begin position="13"/>
        <end position="32"/>
    </location>
</feature>
<proteinExistence type="predicted"/>
<keyword evidence="3" id="KW-1185">Reference proteome</keyword>
<evidence type="ECO:0008006" key="4">
    <source>
        <dbReference type="Google" id="ProtNLM"/>
    </source>
</evidence>
<dbReference type="EMBL" id="CP004856">
    <property type="protein sequence ID" value="EEV39644.1"/>
    <property type="molecule type" value="Genomic_DNA"/>
</dbReference>
<dbReference type="RefSeq" id="WP_015510028.1">
    <property type="nucleotide sequence ID" value="NC_020995.1"/>
</dbReference>
<feature type="transmembrane region" description="Helical" evidence="1">
    <location>
        <begin position="228"/>
        <end position="250"/>
    </location>
</feature>
<feature type="transmembrane region" description="Helical" evidence="1">
    <location>
        <begin position="543"/>
        <end position="565"/>
    </location>
</feature>
<gene>
    <name evidence="2" type="ORF">ECBG_01913</name>
</gene>
<organism evidence="2 3">
    <name type="scientific">Enterococcus casseliflavus EC20</name>
    <dbReference type="NCBI Taxonomy" id="565655"/>
    <lineage>
        <taxon>Bacteria</taxon>
        <taxon>Bacillati</taxon>
        <taxon>Bacillota</taxon>
        <taxon>Bacilli</taxon>
        <taxon>Lactobacillales</taxon>
        <taxon>Enterococcaceae</taxon>
        <taxon>Enterococcus</taxon>
    </lineage>
</organism>
<dbReference type="KEGG" id="ecas:ECBG_01913"/>
<feature type="transmembrane region" description="Helical" evidence="1">
    <location>
        <begin position="76"/>
        <end position="96"/>
    </location>
</feature>
<dbReference type="GeneID" id="15142666"/>
<feature type="transmembrane region" description="Helical" evidence="1">
    <location>
        <begin position="131"/>
        <end position="151"/>
    </location>
</feature>
<evidence type="ECO:0000313" key="2">
    <source>
        <dbReference type="EMBL" id="EEV39644.1"/>
    </source>
</evidence>
<dbReference type="Proteomes" id="UP000012675">
    <property type="component" value="Chromosome"/>
</dbReference>
<feature type="transmembrane region" description="Helical" evidence="1">
    <location>
        <begin position="102"/>
        <end position="119"/>
    </location>
</feature>
<feature type="transmembrane region" description="Helical" evidence="1">
    <location>
        <begin position="197"/>
        <end position="216"/>
    </location>
</feature>
<reference evidence="2 3" key="1">
    <citation type="submission" date="2009-02" db="EMBL/GenBank/DDBJ databases">
        <authorList>
            <consortium name="The Broad Institute Genome Sequencing Platform"/>
            <person name="Feldgarden M."/>
            <person name="Young S.K."/>
            <person name="Kodira C.D."/>
            <person name="Zeng Q."/>
            <person name="Koehrsen M."/>
            <person name="Alvarado L."/>
            <person name="Berlin A."/>
            <person name="Borenstein D."/>
            <person name="Chen Z."/>
            <person name="Engels R."/>
            <person name="Freedman E."/>
            <person name="Gellesch M."/>
            <person name="Goldberg J."/>
            <person name="Griggs A."/>
            <person name="Gujja S."/>
            <person name="Heiman D."/>
            <person name="Hepburn T."/>
            <person name="Howarth C."/>
            <person name="Jen D."/>
            <person name="Larson L."/>
            <person name="Lewis B."/>
            <person name="Mehta T."/>
            <person name="Park D."/>
            <person name="Pearson M."/>
            <person name="Roberts A."/>
            <person name="Saif S."/>
            <person name="Shea T."/>
            <person name="Shenoy N."/>
            <person name="Sisk P."/>
            <person name="Stolte C."/>
            <person name="Sykes S."/>
            <person name="Walk T."/>
            <person name="White J."/>
            <person name="Yandava C."/>
            <person name="Gilmore M."/>
            <person name="Manson J."/>
            <person name="Palmer K."/>
            <person name="Carniol K."/>
            <person name="Lander E."/>
            <person name="Nusbaum C."/>
            <person name="Galagan J."/>
            <person name="Birren B."/>
        </authorList>
    </citation>
    <scope>NUCLEOTIDE SEQUENCE [LARGE SCALE GENOMIC DNA]</scope>
    <source>
        <strain evidence="2 3">EC20</strain>
    </source>
</reference>
<dbReference type="HOGENOM" id="CLU_034645_0_0_9"/>
<evidence type="ECO:0000313" key="3">
    <source>
        <dbReference type="Proteomes" id="UP000012675"/>
    </source>
</evidence>
<dbReference type="AlphaFoldDB" id="C9A4H8"/>
<reference evidence="2 3" key="2">
    <citation type="submission" date="2013-03" db="EMBL/GenBank/DDBJ databases">
        <title>The Genome Sequence of Enterococcus casseliflavus EC20 (899205).</title>
        <authorList>
            <consortium name="The Broad Institute Genomics Platform"/>
            <consortium name="The Broad Institute Genome Sequencing Center for Infectious Disease"/>
            <person name="Russ C."/>
            <person name="Feldgarden M."/>
            <person name="Gilmore M."/>
            <person name="Manson J."/>
            <person name="Palmer K."/>
            <person name="Carniol K."/>
            <person name="Walker B."/>
            <person name="Young S.K."/>
            <person name="Zeng Q."/>
            <person name="Gargeya S."/>
            <person name="Fitzgerald M."/>
            <person name="Haas B."/>
            <person name="Abouelleil A."/>
            <person name="Allen A.W."/>
            <person name="Alvarado L."/>
            <person name="Arachchi H.M."/>
            <person name="Berlin A.M."/>
            <person name="Chapman S.B."/>
            <person name="Gainer-Dewar J."/>
            <person name="Goldberg J."/>
            <person name="Griggs A."/>
            <person name="Gujja S."/>
            <person name="Hansen M."/>
            <person name="Howarth C."/>
            <person name="Imamovic A."/>
            <person name="Ireland A."/>
            <person name="Larimer J."/>
            <person name="McCowan C."/>
            <person name="Murphy C."/>
            <person name="Pearson M."/>
            <person name="Poon T.W."/>
            <person name="Priest M."/>
            <person name="Roberts A."/>
            <person name="Saif S."/>
            <person name="Shea T."/>
            <person name="Sisk P."/>
            <person name="Sykes S."/>
            <person name="Wortman J."/>
            <person name="Nusbaum C."/>
            <person name="Birren B."/>
        </authorList>
    </citation>
    <scope>NUCLEOTIDE SEQUENCE [LARGE SCALE GENOMIC DNA]</scope>
    <source>
        <strain evidence="2 3">EC20</strain>
    </source>
</reference>
<dbReference type="eggNOG" id="COG4485">
    <property type="taxonomic scope" value="Bacteria"/>
</dbReference>
<feature type="transmembrane region" description="Helical" evidence="1">
    <location>
        <begin position="370"/>
        <end position="386"/>
    </location>
</feature>
<evidence type="ECO:0000256" key="1">
    <source>
        <dbReference type="SAM" id="Phobius"/>
    </source>
</evidence>
<keyword evidence="1" id="KW-0812">Transmembrane</keyword>
<feature type="transmembrane region" description="Helical" evidence="1">
    <location>
        <begin position="343"/>
        <end position="363"/>
    </location>
</feature>
<name>C9A4H8_ENTCA</name>
<keyword evidence="1" id="KW-1133">Transmembrane helix</keyword>
<feature type="transmembrane region" description="Helical" evidence="1">
    <location>
        <begin position="310"/>
        <end position="331"/>
    </location>
</feature>